<dbReference type="RefSeq" id="WP_169148369.1">
    <property type="nucleotide sequence ID" value="NZ_JABBGA010000038.1"/>
</dbReference>
<dbReference type="Pfam" id="PF02378">
    <property type="entry name" value="PTS_EIIC"/>
    <property type="match status" value="1"/>
</dbReference>
<dbReference type="InterPro" id="IPR035919">
    <property type="entry name" value="EAL_sf"/>
</dbReference>
<keyword evidence="6 8" id="KW-1133">Transmembrane helix</keyword>
<evidence type="ECO:0000256" key="6">
    <source>
        <dbReference type="ARBA" id="ARBA00022989"/>
    </source>
</evidence>
<dbReference type="PROSITE" id="PS51105">
    <property type="entry name" value="PTS_EIIC_TYPE_3"/>
    <property type="match status" value="1"/>
</dbReference>
<keyword evidence="4 11" id="KW-0762">Sugar transport</keyword>
<evidence type="ECO:0000256" key="1">
    <source>
        <dbReference type="ARBA" id="ARBA00004651"/>
    </source>
</evidence>
<dbReference type="InterPro" id="IPR004501">
    <property type="entry name" value="PTS_EIIC_3"/>
</dbReference>
<feature type="transmembrane region" description="Helical" evidence="8">
    <location>
        <begin position="157"/>
        <end position="179"/>
    </location>
</feature>
<dbReference type="PANTHER" id="PTHR33989">
    <property type="match status" value="1"/>
</dbReference>
<dbReference type="PANTHER" id="PTHR33989:SF4">
    <property type="entry name" value="PTS SYSTEM N,N'-DIACETYLCHITOBIOSE-SPECIFIC EIIC COMPONENT"/>
    <property type="match status" value="1"/>
</dbReference>
<dbReference type="AlphaFoldDB" id="A0A848GEL8"/>
<evidence type="ECO:0000256" key="3">
    <source>
        <dbReference type="ARBA" id="ARBA00022475"/>
    </source>
</evidence>
<keyword evidence="2" id="KW-0813">Transport</keyword>
<evidence type="ECO:0000256" key="5">
    <source>
        <dbReference type="ARBA" id="ARBA00022692"/>
    </source>
</evidence>
<evidence type="ECO:0000313" key="12">
    <source>
        <dbReference type="Proteomes" id="UP000580043"/>
    </source>
</evidence>
<dbReference type="PROSITE" id="PS50883">
    <property type="entry name" value="EAL"/>
    <property type="match status" value="1"/>
</dbReference>
<evidence type="ECO:0000256" key="4">
    <source>
        <dbReference type="ARBA" id="ARBA00022597"/>
    </source>
</evidence>
<accession>A0A848GEL8</accession>
<keyword evidence="7 8" id="KW-0472">Membrane</keyword>
<evidence type="ECO:0000259" key="10">
    <source>
        <dbReference type="PROSITE" id="PS51105"/>
    </source>
</evidence>
<organism evidence="11 12">
    <name type="scientific">Zoogloea dura</name>
    <dbReference type="NCBI Taxonomy" id="2728840"/>
    <lineage>
        <taxon>Bacteria</taxon>
        <taxon>Pseudomonadati</taxon>
        <taxon>Pseudomonadota</taxon>
        <taxon>Betaproteobacteria</taxon>
        <taxon>Rhodocyclales</taxon>
        <taxon>Zoogloeaceae</taxon>
        <taxon>Zoogloea</taxon>
    </lineage>
</organism>
<comment type="caution">
    <text evidence="11">The sequence shown here is derived from an EMBL/GenBank/DDBJ whole genome shotgun (WGS) entry which is preliminary data.</text>
</comment>
<feature type="transmembrane region" description="Helical" evidence="8">
    <location>
        <begin position="23"/>
        <end position="40"/>
    </location>
</feature>
<protein>
    <submittedName>
        <fullName evidence="11">PTS sugar transporter subunit IIC/EAL domain-containing protein</fullName>
    </submittedName>
</protein>
<dbReference type="CDD" id="cd01948">
    <property type="entry name" value="EAL"/>
    <property type="match status" value="1"/>
</dbReference>
<evidence type="ECO:0000256" key="8">
    <source>
        <dbReference type="SAM" id="Phobius"/>
    </source>
</evidence>
<evidence type="ECO:0000256" key="7">
    <source>
        <dbReference type="ARBA" id="ARBA00023136"/>
    </source>
</evidence>
<feature type="domain" description="PTS EIIC type-3" evidence="10">
    <location>
        <begin position="1"/>
        <end position="375"/>
    </location>
</feature>
<keyword evidence="5 8" id="KW-0812">Transmembrane</keyword>
<evidence type="ECO:0000313" key="11">
    <source>
        <dbReference type="EMBL" id="NML28853.1"/>
    </source>
</evidence>
<dbReference type="GO" id="GO:0005886">
    <property type="term" value="C:plasma membrane"/>
    <property type="evidence" value="ECO:0007669"/>
    <property type="project" value="UniProtKB-SubCell"/>
</dbReference>
<feature type="transmembrane region" description="Helical" evidence="8">
    <location>
        <begin position="200"/>
        <end position="225"/>
    </location>
</feature>
<keyword evidence="3" id="KW-1003">Cell membrane</keyword>
<feature type="transmembrane region" description="Helical" evidence="8">
    <location>
        <begin position="281"/>
        <end position="302"/>
    </location>
</feature>
<evidence type="ECO:0000256" key="2">
    <source>
        <dbReference type="ARBA" id="ARBA00022448"/>
    </source>
</evidence>
<name>A0A848GEL8_9RHOO</name>
<dbReference type="GO" id="GO:0008982">
    <property type="term" value="F:protein-N(PI)-phosphohistidine-sugar phosphotransferase activity"/>
    <property type="evidence" value="ECO:0007669"/>
    <property type="project" value="InterPro"/>
</dbReference>
<feature type="transmembrane region" description="Helical" evidence="8">
    <location>
        <begin position="355"/>
        <end position="375"/>
    </location>
</feature>
<feature type="transmembrane region" description="Helical" evidence="8">
    <location>
        <begin position="86"/>
        <end position="106"/>
    </location>
</feature>
<feature type="transmembrane region" description="Helical" evidence="8">
    <location>
        <begin position="245"/>
        <end position="269"/>
    </location>
</feature>
<dbReference type="GO" id="GO:0009401">
    <property type="term" value="P:phosphoenolpyruvate-dependent sugar phosphotransferase system"/>
    <property type="evidence" value="ECO:0007669"/>
    <property type="project" value="InterPro"/>
</dbReference>
<feature type="transmembrane region" description="Helical" evidence="8">
    <location>
        <begin position="52"/>
        <end position="74"/>
    </location>
</feature>
<comment type="subcellular location">
    <subcellularLocation>
        <location evidence="1">Cell membrane</location>
        <topology evidence="1">Multi-pass membrane protein</topology>
    </subcellularLocation>
</comment>
<feature type="domain" description="EAL" evidence="9">
    <location>
        <begin position="418"/>
        <end position="672"/>
    </location>
</feature>
<dbReference type="Proteomes" id="UP000580043">
    <property type="component" value="Unassembled WGS sequence"/>
</dbReference>
<evidence type="ECO:0000259" key="9">
    <source>
        <dbReference type="PROSITE" id="PS50883"/>
    </source>
</evidence>
<sequence>MKPYFELFLAAGQTTAARSVRDGMLWLLPYLMLWTAVLIVDESLRRLAPDGAAVRLSGAIAIALRDLLPLAIWGSIGAVRAIQWHLPRAAVAFTCVGYGLLVQHLLAWHGEWTRQFQIVFSVLGPVLLVPVIGRLQQVRWTHLSFQATQAGENVSEVLNLVIPTLLAAIVLVVGMEGIGRGLEVLPALVGGLAWVEDMPPLVIGALYCVLNTALWGVGVHGYYALLPLLEVLPVAPSAADPVTRSLLGAFVFLGGSGATASLIGALLLASRSRKNRMIAAASILPALFNINELLLFGLPLILNVRLFPPLLLVPLANLLVAYGTVRLGWVPPVSVDLPFNTPIGINAFLGSEGSYAAVLLQLCNLALGVAIYAPFVMAWERKEYGGEAPPLRSLDTRFSRREEEAGFLLDDPVGVSQRKWLEKRTLDARLMKYADLEFMLYYQPKVDPLSRRVTGGEALLRLVDGAGNIQLPGDFLNDLDKAGLSREVDEWVMQAAVEQLSDWLEAGVELPCVAVNIGVASLMDRAAVLRLAELAGQHPGRLVVEITEHALVADEARAQWAIGRLREAGLKIHIDDFGTGYSSLSYLHRFEVDGIKIDRSFTLSLHSQRGRDVFSAMCRLADQLELALVVEGLEEHWQLQHLPVQSDLTVQGWYYSKALPPAAFLDYAAGPAKVAANAV</sequence>
<keyword evidence="12" id="KW-1185">Reference proteome</keyword>
<dbReference type="InterPro" id="IPR001633">
    <property type="entry name" value="EAL_dom"/>
</dbReference>
<dbReference type="SMART" id="SM00052">
    <property type="entry name" value="EAL"/>
    <property type="match status" value="1"/>
</dbReference>
<dbReference type="EMBL" id="JABBGA010000038">
    <property type="protein sequence ID" value="NML28853.1"/>
    <property type="molecule type" value="Genomic_DNA"/>
</dbReference>
<proteinExistence type="predicted"/>
<dbReference type="Gene3D" id="3.20.20.450">
    <property type="entry name" value="EAL domain"/>
    <property type="match status" value="1"/>
</dbReference>
<feature type="transmembrane region" description="Helical" evidence="8">
    <location>
        <begin position="118"/>
        <end position="137"/>
    </location>
</feature>
<dbReference type="InterPro" id="IPR003352">
    <property type="entry name" value="PTS_EIIC"/>
</dbReference>
<dbReference type="SUPFAM" id="SSF141868">
    <property type="entry name" value="EAL domain-like"/>
    <property type="match status" value="1"/>
</dbReference>
<reference evidence="11 12" key="1">
    <citation type="submission" date="2020-04" db="EMBL/GenBank/DDBJ databases">
        <title>Zoogloea sp. G-4-1-14 isolated from soil.</title>
        <authorList>
            <person name="Dahal R.H."/>
        </authorList>
    </citation>
    <scope>NUCLEOTIDE SEQUENCE [LARGE SCALE GENOMIC DNA]</scope>
    <source>
        <strain evidence="11 12">G-4-1-14</strain>
    </source>
</reference>
<dbReference type="Pfam" id="PF00563">
    <property type="entry name" value="EAL"/>
    <property type="match status" value="1"/>
</dbReference>
<dbReference type="InterPro" id="IPR051088">
    <property type="entry name" value="PTS_Sugar-EIIC/EIIB"/>
</dbReference>
<gene>
    <name evidence="11" type="ORF">HHL15_24170</name>
</gene>